<feature type="signal peptide" evidence="1">
    <location>
        <begin position="1"/>
        <end position="18"/>
    </location>
</feature>
<dbReference type="RefSeq" id="WP_094569120.1">
    <property type="nucleotide sequence ID" value="NZ_CP022743.1"/>
</dbReference>
<dbReference type="OrthoDB" id="794880at2"/>
<dbReference type="EMBL" id="CP022743">
    <property type="protein sequence ID" value="ASU32546.1"/>
    <property type="molecule type" value="Genomic_DNA"/>
</dbReference>
<gene>
    <name evidence="2" type="ORF">MuYL_0643</name>
</gene>
<dbReference type="AlphaFoldDB" id="A0A223NRV8"/>
<sequence>MKKSIILTFVLATTIAFCGNQSANASKKSTCSSGVEVTINKINLPLVKPKPLLQFVGGVPDPLNSAIIYDLYGSSSSVTSVTVFNNGTQQFGTGATATGSYRQEGTTTFFILNVTIYRGNGTSFTFFGTVDIS</sequence>
<name>A0A223NRV8_9SPHI</name>
<dbReference type="KEGG" id="muc:MuYL_0643"/>
<feature type="chain" id="PRO_5012759082" evidence="1">
    <location>
        <begin position="19"/>
        <end position="133"/>
    </location>
</feature>
<accession>A0A223NRV8</accession>
<evidence type="ECO:0000313" key="3">
    <source>
        <dbReference type="Proteomes" id="UP000215002"/>
    </source>
</evidence>
<dbReference type="Proteomes" id="UP000215002">
    <property type="component" value="Chromosome"/>
</dbReference>
<organism evidence="2 3">
    <name type="scientific">Mucilaginibacter xinganensis</name>
    <dbReference type="NCBI Taxonomy" id="1234841"/>
    <lineage>
        <taxon>Bacteria</taxon>
        <taxon>Pseudomonadati</taxon>
        <taxon>Bacteroidota</taxon>
        <taxon>Sphingobacteriia</taxon>
        <taxon>Sphingobacteriales</taxon>
        <taxon>Sphingobacteriaceae</taxon>
        <taxon>Mucilaginibacter</taxon>
    </lineage>
</organism>
<reference evidence="2 3" key="1">
    <citation type="submission" date="2017-08" db="EMBL/GenBank/DDBJ databases">
        <title>Complete genome sequence of Mucilaginibacter sp. strain BJC16-A31.</title>
        <authorList>
            <consortium name="Henan University of Science and Technology"/>
            <person name="You X."/>
        </authorList>
    </citation>
    <scope>NUCLEOTIDE SEQUENCE [LARGE SCALE GENOMIC DNA]</scope>
    <source>
        <strain evidence="2 3">BJC16-A31</strain>
    </source>
</reference>
<evidence type="ECO:0000313" key="2">
    <source>
        <dbReference type="EMBL" id="ASU32546.1"/>
    </source>
</evidence>
<keyword evidence="1" id="KW-0732">Signal</keyword>
<keyword evidence="3" id="KW-1185">Reference proteome</keyword>
<protein>
    <submittedName>
        <fullName evidence="2">Uncharacterized protein</fullName>
    </submittedName>
</protein>
<proteinExistence type="predicted"/>
<evidence type="ECO:0000256" key="1">
    <source>
        <dbReference type="SAM" id="SignalP"/>
    </source>
</evidence>